<comment type="caution">
    <text evidence="1">The sequence shown here is derived from an EMBL/GenBank/DDBJ whole genome shotgun (WGS) entry which is preliminary data.</text>
</comment>
<name>A0ABQ2S2A4_9DEIO</name>
<proteinExistence type="predicted"/>
<dbReference type="Proteomes" id="UP000644548">
    <property type="component" value="Unassembled WGS sequence"/>
</dbReference>
<keyword evidence="2" id="KW-1185">Reference proteome</keyword>
<evidence type="ECO:0000313" key="2">
    <source>
        <dbReference type="Proteomes" id="UP000644548"/>
    </source>
</evidence>
<reference evidence="2" key="1">
    <citation type="journal article" date="2019" name="Int. J. Syst. Evol. Microbiol.">
        <title>The Global Catalogue of Microorganisms (GCM) 10K type strain sequencing project: providing services to taxonomists for standard genome sequencing and annotation.</title>
        <authorList>
            <consortium name="The Broad Institute Genomics Platform"/>
            <consortium name="The Broad Institute Genome Sequencing Center for Infectious Disease"/>
            <person name="Wu L."/>
            <person name="Ma J."/>
        </authorList>
    </citation>
    <scope>NUCLEOTIDE SEQUENCE [LARGE SCALE GENOMIC DNA]</scope>
    <source>
        <strain evidence="2">JCM 31405</strain>
    </source>
</reference>
<protein>
    <submittedName>
        <fullName evidence="1">Uncharacterized protein</fullName>
    </submittedName>
</protein>
<sequence>MQAPGTTVNPRPEERAMPTLAFIFCETRPTHPDPAPTGDWTGEARFLLDPAQDLHAALEAADVAGRGHPDDLSVQVSAEALFEDGHITGQTVLSAADLATLTAHLPELHHPRIMAWAAFAYALDSQGQNTRFILWFVE</sequence>
<gene>
    <name evidence="1" type="ORF">GCM10008960_12180</name>
</gene>
<dbReference type="EMBL" id="BMQN01000001">
    <property type="protein sequence ID" value="GGR86604.1"/>
    <property type="molecule type" value="Genomic_DNA"/>
</dbReference>
<organism evidence="1 2">
    <name type="scientific">Deinococcus sedimenti</name>
    <dbReference type="NCBI Taxonomy" id="1867090"/>
    <lineage>
        <taxon>Bacteria</taxon>
        <taxon>Thermotogati</taxon>
        <taxon>Deinococcota</taxon>
        <taxon>Deinococci</taxon>
        <taxon>Deinococcales</taxon>
        <taxon>Deinococcaceae</taxon>
        <taxon>Deinococcus</taxon>
    </lineage>
</organism>
<evidence type="ECO:0000313" key="1">
    <source>
        <dbReference type="EMBL" id="GGR86604.1"/>
    </source>
</evidence>
<accession>A0ABQ2S2A4</accession>